<name>A0A7H9AVV7_ZYGMR</name>
<evidence type="ECO:0000313" key="9">
    <source>
        <dbReference type="EMBL" id="QLG70307.1"/>
    </source>
</evidence>
<dbReference type="InterPro" id="IPR050117">
    <property type="entry name" value="MAPK"/>
</dbReference>
<feature type="domain" description="Protein kinase" evidence="8">
    <location>
        <begin position="72"/>
        <end position="370"/>
    </location>
</feature>
<dbReference type="InterPro" id="IPR000719">
    <property type="entry name" value="Prot_kinase_dom"/>
</dbReference>
<feature type="binding site" evidence="6">
    <location>
        <position position="105"/>
    </location>
    <ligand>
        <name>ATP</name>
        <dbReference type="ChEBI" id="CHEBI:30616"/>
    </ligand>
</feature>
<accession>A0A7H9AVV7</accession>
<proteinExistence type="inferred from homology"/>
<dbReference type="PROSITE" id="PS50011">
    <property type="entry name" value="PROTEIN_KINASE_DOM"/>
    <property type="match status" value="1"/>
</dbReference>
<dbReference type="GO" id="GO:0009272">
    <property type="term" value="P:fungal-type cell wall biogenesis"/>
    <property type="evidence" value="ECO:0007669"/>
    <property type="project" value="UniProtKB-ARBA"/>
</dbReference>
<evidence type="ECO:0000259" key="8">
    <source>
        <dbReference type="PROSITE" id="PS50011"/>
    </source>
</evidence>
<sequence length="440" mass="51160">MDLSKVLNNKEEALNRQKKDRQQDWKYYRYKPSSDRIKDIMHSHLEKKKFSEGVSSPRTIYEPAKFSLPCRYEVTHILGKGSYGTVCSVRDKFDPENPYSIAVKKITNIFYREVLLKRAIRELKFMSYFKGHKNIVSLIDLEFVPEKPYDGLYCYQELIDYDLAKVIHSSVQLSEFHIKHFFYQILCGLKFIHSAEVIHRDLKPGNILCTLNGCLKICDFGLARGLASQFFASHVARQDITNYVATRWYRAPELILSHKEYGKPIDMWSVGCILAELYGRKPIFMGKDSLQQVHEIMRVMGNPPKELLVSYGSLRAWNICNDSIYSNQGIEWKLLYPFASEDALDLIDKILLWDMNERLTVEQALSHPFLVEVKCAEDEPSCPLGPFDFSYETRLNSMPRLREFLMSEVLIFKEDRAFCHPAEQGCSKYVPTTPLGKMYV</sequence>
<evidence type="ECO:0000256" key="3">
    <source>
        <dbReference type="ARBA" id="ARBA00022741"/>
    </source>
</evidence>
<dbReference type="SUPFAM" id="SSF56112">
    <property type="entry name" value="Protein kinase-like (PK-like)"/>
    <property type="match status" value="1"/>
</dbReference>
<dbReference type="AlphaFoldDB" id="A0A7H9AVV7"/>
<dbReference type="FunFam" id="1.10.510.10:FF:000040">
    <property type="entry name" value="Mitogen-activated protein kinase"/>
    <property type="match status" value="1"/>
</dbReference>
<gene>
    <name evidence="9" type="ORF">HG535_0A02450</name>
</gene>
<protein>
    <recommendedName>
        <fullName evidence="8">Protein kinase domain-containing protein</fullName>
    </recommendedName>
</protein>
<comment type="similarity">
    <text evidence="7">Belongs to the protein kinase superfamily.</text>
</comment>
<keyword evidence="1 7" id="KW-0723">Serine/threonine-protein kinase</keyword>
<dbReference type="Proteomes" id="UP000509704">
    <property type="component" value="Chromosome 1"/>
</dbReference>
<dbReference type="GO" id="GO:0004674">
    <property type="term" value="F:protein serine/threonine kinase activity"/>
    <property type="evidence" value="ECO:0007669"/>
    <property type="project" value="UniProtKB-KW"/>
</dbReference>
<evidence type="ECO:0000256" key="6">
    <source>
        <dbReference type="PROSITE-ProRule" id="PRU10141"/>
    </source>
</evidence>
<organism evidence="9 10">
    <name type="scientific">Zygotorulaspora mrakii</name>
    <name type="common">Zygosaccharomyces mrakii</name>
    <dbReference type="NCBI Taxonomy" id="42260"/>
    <lineage>
        <taxon>Eukaryota</taxon>
        <taxon>Fungi</taxon>
        <taxon>Dikarya</taxon>
        <taxon>Ascomycota</taxon>
        <taxon>Saccharomycotina</taxon>
        <taxon>Saccharomycetes</taxon>
        <taxon>Saccharomycetales</taxon>
        <taxon>Saccharomycetaceae</taxon>
        <taxon>Zygotorulaspora</taxon>
    </lineage>
</organism>
<dbReference type="OrthoDB" id="192887at2759"/>
<dbReference type="Gene3D" id="3.30.200.20">
    <property type="entry name" value="Phosphorylase Kinase, domain 1"/>
    <property type="match status" value="1"/>
</dbReference>
<dbReference type="SMART" id="SM00220">
    <property type="entry name" value="S_TKc"/>
    <property type="match status" value="1"/>
</dbReference>
<reference evidence="9 10" key="1">
    <citation type="submission" date="2020-07" db="EMBL/GenBank/DDBJ databases">
        <title>The yeast mating-type switching endonuclease HO is a domesticated member of an unorthodox homing genetic element family.</title>
        <authorList>
            <person name="Coughlan A.Y."/>
            <person name="Lombardi L."/>
            <person name="Braun-Galleani S."/>
            <person name="Martos A.R."/>
            <person name="Galeote V."/>
            <person name="Bigey F."/>
            <person name="Dequin S."/>
            <person name="Byrne K.P."/>
            <person name="Wolfe K.H."/>
        </authorList>
    </citation>
    <scope>NUCLEOTIDE SEQUENCE [LARGE SCALE GENOMIC DNA]</scope>
    <source>
        <strain evidence="9 10">NRRL Y-6702</strain>
    </source>
</reference>
<evidence type="ECO:0000256" key="4">
    <source>
        <dbReference type="ARBA" id="ARBA00022777"/>
    </source>
</evidence>
<dbReference type="InterPro" id="IPR008271">
    <property type="entry name" value="Ser/Thr_kinase_AS"/>
</dbReference>
<dbReference type="InterPro" id="IPR011009">
    <property type="entry name" value="Kinase-like_dom_sf"/>
</dbReference>
<dbReference type="InterPro" id="IPR017441">
    <property type="entry name" value="Protein_kinase_ATP_BS"/>
</dbReference>
<dbReference type="KEGG" id="zmk:HG535_0A02450"/>
<keyword evidence="4" id="KW-0418">Kinase</keyword>
<keyword evidence="2" id="KW-0808">Transferase</keyword>
<evidence type="ECO:0000256" key="7">
    <source>
        <dbReference type="RuleBase" id="RU000304"/>
    </source>
</evidence>
<keyword evidence="3 6" id="KW-0547">Nucleotide-binding</keyword>
<dbReference type="GeneID" id="59233943"/>
<dbReference type="PROSITE" id="PS00108">
    <property type="entry name" value="PROTEIN_KINASE_ST"/>
    <property type="match status" value="1"/>
</dbReference>
<dbReference type="PANTHER" id="PTHR24055">
    <property type="entry name" value="MITOGEN-ACTIVATED PROTEIN KINASE"/>
    <property type="match status" value="1"/>
</dbReference>
<dbReference type="Gene3D" id="1.10.510.10">
    <property type="entry name" value="Transferase(Phosphotransferase) domain 1"/>
    <property type="match status" value="1"/>
</dbReference>
<dbReference type="PROSITE" id="PS00107">
    <property type="entry name" value="PROTEIN_KINASE_ATP"/>
    <property type="match status" value="1"/>
</dbReference>
<dbReference type="Pfam" id="PF00069">
    <property type="entry name" value="Pkinase"/>
    <property type="match status" value="1"/>
</dbReference>
<dbReference type="EMBL" id="CP058604">
    <property type="protein sequence ID" value="QLG70307.1"/>
    <property type="molecule type" value="Genomic_DNA"/>
</dbReference>
<keyword evidence="10" id="KW-1185">Reference proteome</keyword>
<dbReference type="RefSeq" id="XP_037142035.1">
    <property type="nucleotide sequence ID" value="XM_037286140.1"/>
</dbReference>
<evidence type="ECO:0000256" key="2">
    <source>
        <dbReference type="ARBA" id="ARBA00022679"/>
    </source>
</evidence>
<evidence type="ECO:0000256" key="1">
    <source>
        <dbReference type="ARBA" id="ARBA00022527"/>
    </source>
</evidence>
<dbReference type="GO" id="GO:0005524">
    <property type="term" value="F:ATP binding"/>
    <property type="evidence" value="ECO:0007669"/>
    <property type="project" value="UniProtKB-UniRule"/>
</dbReference>
<evidence type="ECO:0000256" key="5">
    <source>
        <dbReference type="ARBA" id="ARBA00022840"/>
    </source>
</evidence>
<keyword evidence="5 6" id="KW-0067">ATP-binding</keyword>
<evidence type="ECO:0000313" key="10">
    <source>
        <dbReference type="Proteomes" id="UP000509704"/>
    </source>
</evidence>